<keyword evidence="7 11" id="KW-0653">Protein transport</keyword>
<evidence type="ECO:0000259" key="13">
    <source>
        <dbReference type="Pfam" id="PF20653"/>
    </source>
</evidence>
<feature type="domain" description="Conserved Oligomeric Golgi complex subunit 6 C-terminal" evidence="13">
    <location>
        <begin position="181"/>
        <end position="660"/>
    </location>
</feature>
<dbReference type="Pfam" id="PF20653">
    <property type="entry name" value="COG6_C"/>
    <property type="match status" value="1"/>
</dbReference>
<reference evidence="14" key="1">
    <citation type="submission" date="2019-03" db="EMBL/GenBank/DDBJ databases">
        <title>Improved annotation for the trematode Fasciola hepatica.</title>
        <authorList>
            <person name="Choi Y.-J."/>
            <person name="Martin J."/>
            <person name="Mitreva M."/>
        </authorList>
    </citation>
    <scope>NUCLEOTIDE SEQUENCE [LARGE SCALE GENOMIC DNA]</scope>
</reference>
<dbReference type="Pfam" id="PF06419">
    <property type="entry name" value="COG6_N"/>
    <property type="match status" value="1"/>
</dbReference>
<dbReference type="InterPro" id="IPR010490">
    <property type="entry name" value="COG6"/>
</dbReference>
<dbReference type="InterPro" id="IPR048368">
    <property type="entry name" value="COG6_N"/>
</dbReference>
<evidence type="ECO:0000256" key="8">
    <source>
        <dbReference type="ARBA" id="ARBA00023034"/>
    </source>
</evidence>
<evidence type="ECO:0000256" key="9">
    <source>
        <dbReference type="ARBA" id="ARBA00023136"/>
    </source>
</evidence>
<evidence type="ECO:0000256" key="2">
    <source>
        <dbReference type="ARBA" id="ARBA00004395"/>
    </source>
</evidence>
<keyword evidence="9 11" id="KW-0472">Membrane</keyword>
<comment type="function">
    <text evidence="1 11">Required for normal Golgi function.</text>
</comment>
<dbReference type="Proteomes" id="UP000230066">
    <property type="component" value="Unassembled WGS sequence"/>
</dbReference>
<keyword evidence="6 11" id="KW-0813">Transport</keyword>
<evidence type="ECO:0000256" key="11">
    <source>
        <dbReference type="RuleBase" id="RU365075"/>
    </source>
</evidence>
<comment type="similarity">
    <text evidence="3 11">Belongs to the COG6 family.</text>
</comment>
<name>A0A4E0R430_FASHE</name>
<evidence type="ECO:0000256" key="10">
    <source>
        <dbReference type="ARBA" id="ARBA00031348"/>
    </source>
</evidence>
<dbReference type="GO" id="GO:0006891">
    <property type="term" value="P:intra-Golgi vesicle-mediated transport"/>
    <property type="evidence" value="ECO:0007669"/>
    <property type="project" value="UniProtKB-UniRule"/>
</dbReference>
<evidence type="ECO:0000256" key="6">
    <source>
        <dbReference type="ARBA" id="ARBA00022448"/>
    </source>
</evidence>
<accession>A0A4E0R430</accession>
<evidence type="ECO:0000259" key="12">
    <source>
        <dbReference type="Pfam" id="PF06419"/>
    </source>
</evidence>
<evidence type="ECO:0000256" key="7">
    <source>
        <dbReference type="ARBA" id="ARBA00022927"/>
    </source>
</evidence>
<proteinExistence type="inferred from homology"/>
<evidence type="ECO:0000256" key="3">
    <source>
        <dbReference type="ARBA" id="ARBA00011023"/>
    </source>
</evidence>
<dbReference type="AlphaFoldDB" id="A0A4E0R430"/>
<sequence>MANGTQLEKNPLLSKIHKIINTEIERDTDLLDGLLAVSDILPVNNIRTRRNLRVDLEKQQLALYEDFLKEFTLVRERVEELDSNIKLMLTTCQDVNQQLMCVKSRTDDLINEAADLQAQSLKGELRLSVLQCVHDTFQISPEDVDLLCSSNSPIDTNFFQSLERAHQIEKNCKDVIRSGEQNLGFSMLDSSRSTLESAYQRLYRWSQNECRIRTQDIPEIGATLRKAFFELQNRPVLFKYALDEYAGARRVTTVKSFIDALTLGSESSSLNSSGGHSKPIELHSHDPLRYTSDMLAWIHQLTASEKEYLGLLTRECHDTALTEIISACLDAITEGLCSPFKMRMEQLMSAQQDAVLLYRINNVLRFYQHTVCTILGSSTCLSNAIIEIQELSWRLLFNNLNQYIRNAMEQTEFPASDLSPNDVVRDTLQLLMEILRAHDISLLPADVRKSCFSQIITTLIGPLVTYCQNSADRIVQAALSESELLADSGTTISSVSAQSPYRVRSATYVINCLYLIETTLARLEYANDHVEQISVLLNQNIDTLVHAQVSAVLESTRLIFLLRVLLQGHDPARDGPLVSFPDRSDKNTEGLSEQEVRNALVHFDIYLSNPDRYSLPELRHLTAQRLRKTIRRRAADAIHSQYQIIYDALVNPANGYCSFTSTNPADGSPAHPKLRSPQQVAELILNF</sequence>
<comment type="subunit">
    <text evidence="4">Component of the conserved oligomeric Golgi complex which is composed of eight different subunits and is required for normal Golgi morphology and localization.</text>
</comment>
<evidence type="ECO:0000256" key="1">
    <source>
        <dbReference type="ARBA" id="ARBA00003627"/>
    </source>
</evidence>
<comment type="caution">
    <text evidence="14">The sequence shown here is derived from an EMBL/GenBank/DDBJ whole genome shotgun (WGS) entry which is preliminary data.</text>
</comment>
<keyword evidence="15" id="KW-1185">Reference proteome</keyword>
<evidence type="ECO:0000313" key="15">
    <source>
        <dbReference type="Proteomes" id="UP000230066"/>
    </source>
</evidence>
<protein>
    <recommendedName>
        <fullName evidence="5 11">Conserved oligomeric Golgi complex subunit 6</fullName>
        <shortName evidence="11">COG complex subunit 6</shortName>
    </recommendedName>
    <alternativeName>
        <fullName evidence="10 11">Component of oligomeric Golgi complex 6</fullName>
    </alternativeName>
</protein>
<organism evidence="14 15">
    <name type="scientific">Fasciola hepatica</name>
    <name type="common">Liver fluke</name>
    <dbReference type="NCBI Taxonomy" id="6192"/>
    <lineage>
        <taxon>Eukaryota</taxon>
        <taxon>Metazoa</taxon>
        <taxon>Spiralia</taxon>
        <taxon>Lophotrochozoa</taxon>
        <taxon>Platyhelminthes</taxon>
        <taxon>Trematoda</taxon>
        <taxon>Digenea</taxon>
        <taxon>Plagiorchiida</taxon>
        <taxon>Echinostomata</taxon>
        <taxon>Echinostomatoidea</taxon>
        <taxon>Fasciolidae</taxon>
        <taxon>Fasciola</taxon>
    </lineage>
</organism>
<dbReference type="InterPro" id="IPR048369">
    <property type="entry name" value="COG6_C"/>
</dbReference>
<keyword evidence="8 11" id="KW-0333">Golgi apparatus</keyword>
<gene>
    <name evidence="14" type="ORF">D915_005663</name>
</gene>
<dbReference type="EMBL" id="JXXN02002345">
    <property type="protein sequence ID" value="THD23089.1"/>
    <property type="molecule type" value="Genomic_DNA"/>
</dbReference>
<dbReference type="PANTHER" id="PTHR21506:SF0">
    <property type="entry name" value="CONSERVED OLIGOMERIC GOLGI COMPLEX SUBUNIT 6"/>
    <property type="match status" value="1"/>
</dbReference>
<comment type="subcellular location">
    <subcellularLocation>
        <location evidence="2 11">Golgi apparatus membrane</location>
        <topology evidence="2 11">Peripheral membrane protein</topology>
    </subcellularLocation>
</comment>
<dbReference type="SMART" id="SM01087">
    <property type="entry name" value="COG6"/>
    <property type="match status" value="1"/>
</dbReference>
<dbReference type="GO" id="GO:0017119">
    <property type="term" value="C:Golgi transport complex"/>
    <property type="evidence" value="ECO:0007669"/>
    <property type="project" value="UniProtKB-UniRule"/>
</dbReference>
<dbReference type="GO" id="GO:0015031">
    <property type="term" value="P:protein transport"/>
    <property type="evidence" value="ECO:0007669"/>
    <property type="project" value="UniProtKB-KW"/>
</dbReference>
<evidence type="ECO:0000313" key="14">
    <source>
        <dbReference type="EMBL" id="THD23089.1"/>
    </source>
</evidence>
<evidence type="ECO:0000256" key="5">
    <source>
        <dbReference type="ARBA" id="ARBA00020973"/>
    </source>
</evidence>
<dbReference type="GO" id="GO:0000139">
    <property type="term" value="C:Golgi membrane"/>
    <property type="evidence" value="ECO:0007669"/>
    <property type="project" value="UniProtKB-SubCell"/>
</dbReference>
<dbReference type="PANTHER" id="PTHR21506">
    <property type="entry name" value="COMPONENT OF OLIGOMERIC GOLGI COMPLEX 6"/>
    <property type="match status" value="1"/>
</dbReference>
<feature type="domain" description="Conserved oligomeric complex COG6 N-terminal" evidence="12">
    <location>
        <begin position="40"/>
        <end position="149"/>
    </location>
</feature>
<evidence type="ECO:0000256" key="4">
    <source>
        <dbReference type="ARBA" id="ARBA00011166"/>
    </source>
</evidence>